<evidence type="ECO:0000256" key="5">
    <source>
        <dbReference type="ARBA" id="ARBA00013198"/>
    </source>
</evidence>
<evidence type="ECO:0000256" key="2">
    <source>
        <dbReference type="ARBA" id="ARBA00002681"/>
    </source>
</evidence>
<dbReference type="SUPFAM" id="SSF100950">
    <property type="entry name" value="NagB/RpiA/CoA transferase-like"/>
    <property type="match status" value="1"/>
</dbReference>
<keyword evidence="7" id="KW-0378">Hydrolase</keyword>
<evidence type="ECO:0000256" key="3">
    <source>
        <dbReference type="ARBA" id="ARBA00004961"/>
    </source>
</evidence>
<comment type="pathway">
    <text evidence="3 7">Carbohydrate degradation; pentose phosphate pathway; D-ribulose 5-phosphate from D-glucose 6-phosphate (oxidative stage): step 2/3.</text>
</comment>
<dbReference type="Pfam" id="PF01182">
    <property type="entry name" value="Glucosamine_iso"/>
    <property type="match status" value="1"/>
</dbReference>
<dbReference type="InterPro" id="IPR005900">
    <property type="entry name" value="6-phosphogluconolactonase_DevB"/>
</dbReference>
<evidence type="ECO:0000256" key="4">
    <source>
        <dbReference type="ARBA" id="ARBA00010662"/>
    </source>
</evidence>
<evidence type="ECO:0000256" key="1">
    <source>
        <dbReference type="ARBA" id="ARBA00000832"/>
    </source>
</evidence>
<dbReference type="STRING" id="574650.SAMN04487966_105129"/>
<evidence type="ECO:0000256" key="7">
    <source>
        <dbReference type="RuleBase" id="RU365095"/>
    </source>
</evidence>
<comment type="similarity">
    <text evidence="4 7">Belongs to the glucosamine/galactosamine-6-phosphate isomerase family. 6-phosphogluconolactonase subfamily.</text>
</comment>
<dbReference type="GO" id="GO:0006098">
    <property type="term" value="P:pentose-phosphate shunt"/>
    <property type="evidence" value="ECO:0007669"/>
    <property type="project" value="UniProtKB-UniPathway"/>
</dbReference>
<reference evidence="9 10" key="1">
    <citation type="submission" date="2016-10" db="EMBL/GenBank/DDBJ databases">
        <authorList>
            <person name="de Groot N.N."/>
        </authorList>
    </citation>
    <scope>NUCLEOTIDE SEQUENCE [LARGE SCALE GENOMIC DNA]</scope>
    <source>
        <strain evidence="9 10">CGMCC 1.7054</strain>
    </source>
</reference>
<evidence type="ECO:0000313" key="9">
    <source>
        <dbReference type="EMBL" id="SFV22933.1"/>
    </source>
</evidence>
<evidence type="ECO:0000259" key="8">
    <source>
        <dbReference type="Pfam" id="PF01182"/>
    </source>
</evidence>
<dbReference type="PANTHER" id="PTHR11054:SF0">
    <property type="entry name" value="6-PHOSPHOGLUCONOLACTONASE"/>
    <property type="match status" value="1"/>
</dbReference>
<protein>
    <recommendedName>
        <fullName evidence="6 7">6-phosphogluconolactonase</fullName>
        <shortName evidence="7">6PGL</shortName>
        <ecNumber evidence="5 7">3.1.1.31</ecNumber>
    </recommendedName>
</protein>
<dbReference type="PANTHER" id="PTHR11054">
    <property type="entry name" value="6-PHOSPHOGLUCONOLACTONASE"/>
    <property type="match status" value="1"/>
</dbReference>
<dbReference type="Gene3D" id="3.40.50.1360">
    <property type="match status" value="1"/>
</dbReference>
<keyword evidence="10" id="KW-1185">Reference proteome</keyword>
<accession>A0A1I7MLX9</accession>
<dbReference type="NCBIfam" id="TIGR01198">
    <property type="entry name" value="pgl"/>
    <property type="match status" value="1"/>
</dbReference>
<dbReference type="GO" id="GO:0005975">
    <property type="term" value="P:carbohydrate metabolic process"/>
    <property type="evidence" value="ECO:0007669"/>
    <property type="project" value="UniProtKB-UniRule"/>
</dbReference>
<dbReference type="AlphaFoldDB" id="A0A1I7MLX9"/>
<dbReference type="InterPro" id="IPR006148">
    <property type="entry name" value="Glc/Gal-6P_isomerase"/>
</dbReference>
<comment type="function">
    <text evidence="2 7">Hydrolysis of 6-phosphogluconolactone to 6-phosphogluconate.</text>
</comment>
<dbReference type="GO" id="GO:0017057">
    <property type="term" value="F:6-phosphogluconolactonase activity"/>
    <property type="evidence" value="ECO:0007669"/>
    <property type="project" value="UniProtKB-UniRule"/>
</dbReference>
<name>A0A1I7MLX9_9MICC</name>
<dbReference type="Proteomes" id="UP000198881">
    <property type="component" value="Unassembled WGS sequence"/>
</dbReference>
<dbReference type="CDD" id="cd01400">
    <property type="entry name" value="6PGL"/>
    <property type="match status" value="1"/>
</dbReference>
<dbReference type="OrthoDB" id="9810967at2"/>
<dbReference type="UniPathway" id="UPA00115">
    <property type="reaction ID" value="UER00409"/>
</dbReference>
<feature type="domain" description="Glucosamine/galactosamine-6-phosphate isomerase" evidence="8">
    <location>
        <begin position="15"/>
        <end position="258"/>
    </location>
</feature>
<dbReference type="RefSeq" id="WP_091696988.1">
    <property type="nucleotide sequence ID" value="NZ_FPCG01000005.1"/>
</dbReference>
<dbReference type="InterPro" id="IPR039104">
    <property type="entry name" value="6PGL"/>
</dbReference>
<dbReference type="InterPro" id="IPR037171">
    <property type="entry name" value="NagB/RpiA_transferase-like"/>
</dbReference>
<evidence type="ECO:0000313" key="10">
    <source>
        <dbReference type="Proteomes" id="UP000198881"/>
    </source>
</evidence>
<proteinExistence type="inferred from homology"/>
<evidence type="ECO:0000256" key="6">
    <source>
        <dbReference type="ARBA" id="ARBA00020337"/>
    </source>
</evidence>
<sequence length="273" mass="28566">MNAETPDDQLRVHTDRQALCRTVAGDLVDVLREAVDTRGTASAVLTGGGTGTGILEALAAPELAGQVDWSAVHLWWGDERFLPAGNGERNEVQATDALLSALVEDHGLPPENIHRMPAAAPQTARSVNEVHDAARVYAAALADHAAADPGPDPRLPVLDVVLLGMGPDAHVASLFPGLPGLSATGQTVIGVTDSPKPPPERISLTLESLGTARRVWLVVAGQDKAETVSTVRDARERGQRDPNPLPATAVNGTVQTRWDLDRGAAGLEDTGAD</sequence>
<dbReference type="EMBL" id="FPCG01000005">
    <property type="protein sequence ID" value="SFV22933.1"/>
    <property type="molecule type" value="Genomic_DNA"/>
</dbReference>
<organism evidence="9 10">
    <name type="scientific">Micrococcus terreus</name>
    <dbReference type="NCBI Taxonomy" id="574650"/>
    <lineage>
        <taxon>Bacteria</taxon>
        <taxon>Bacillati</taxon>
        <taxon>Actinomycetota</taxon>
        <taxon>Actinomycetes</taxon>
        <taxon>Micrococcales</taxon>
        <taxon>Micrococcaceae</taxon>
        <taxon>Micrococcus</taxon>
    </lineage>
</organism>
<gene>
    <name evidence="7" type="primary">pgl</name>
    <name evidence="9" type="ORF">SAMN04487966_105129</name>
</gene>
<dbReference type="EC" id="3.1.1.31" evidence="5 7"/>
<comment type="catalytic activity">
    <reaction evidence="1 7">
        <text>6-phospho-D-glucono-1,5-lactone + H2O = 6-phospho-D-gluconate + H(+)</text>
        <dbReference type="Rhea" id="RHEA:12556"/>
        <dbReference type="ChEBI" id="CHEBI:15377"/>
        <dbReference type="ChEBI" id="CHEBI:15378"/>
        <dbReference type="ChEBI" id="CHEBI:57955"/>
        <dbReference type="ChEBI" id="CHEBI:58759"/>
        <dbReference type="EC" id="3.1.1.31"/>
    </reaction>
</comment>